<evidence type="ECO:0000256" key="1">
    <source>
        <dbReference type="ARBA" id="ARBA00001966"/>
    </source>
</evidence>
<keyword evidence="2" id="KW-0004">4Fe-4S</keyword>
<evidence type="ECO:0000256" key="5">
    <source>
        <dbReference type="ARBA" id="ARBA00023004"/>
    </source>
</evidence>
<dbReference type="InterPro" id="IPR058240">
    <property type="entry name" value="rSAM_sf"/>
</dbReference>
<dbReference type="Proteomes" id="UP000604046">
    <property type="component" value="Unassembled WGS sequence"/>
</dbReference>
<dbReference type="SFLD" id="SFLDS00029">
    <property type="entry name" value="Radical_SAM"/>
    <property type="match status" value="1"/>
</dbReference>
<dbReference type="SUPFAM" id="SSF52540">
    <property type="entry name" value="P-loop containing nucleoside triphosphate hydrolases"/>
    <property type="match status" value="1"/>
</dbReference>
<dbReference type="GO" id="GO:0046872">
    <property type="term" value="F:metal ion binding"/>
    <property type="evidence" value="ECO:0007669"/>
    <property type="project" value="UniProtKB-KW"/>
</dbReference>
<dbReference type="Pfam" id="PF02223">
    <property type="entry name" value="Thymidylate_kin"/>
    <property type="match status" value="1"/>
</dbReference>
<dbReference type="GO" id="GO:0003824">
    <property type="term" value="F:catalytic activity"/>
    <property type="evidence" value="ECO:0007669"/>
    <property type="project" value="InterPro"/>
</dbReference>
<dbReference type="EMBL" id="CAJNDS010002304">
    <property type="protein sequence ID" value="CAE7422300.1"/>
    <property type="molecule type" value="Genomic_DNA"/>
</dbReference>
<evidence type="ECO:0000313" key="10">
    <source>
        <dbReference type="EMBL" id="CAE7422300.1"/>
    </source>
</evidence>
<keyword evidence="4" id="KW-0479">Metal-binding</keyword>
<dbReference type="PROSITE" id="PS51918">
    <property type="entry name" value="RADICAL_SAM"/>
    <property type="match status" value="1"/>
</dbReference>
<evidence type="ECO:0000256" key="2">
    <source>
        <dbReference type="ARBA" id="ARBA00022485"/>
    </source>
</evidence>
<evidence type="ECO:0000259" key="9">
    <source>
        <dbReference type="PROSITE" id="PS51918"/>
    </source>
</evidence>
<dbReference type="SFLD" id="SFLDF00318">
    <property type="entry name" value="Viperin"/>
    <property type="match status" value="1"/>
</dbReference>
<evidence type="ECO:0000256" key="3">
    <source>
        <dbReference type="ARBA" id="ARBA00022691"/>
    </source>
</evidence>
<dbReference type="SMART" id="SM00729">
    <property type="entry name" value="Elp3"/>
    <property type="match status" value="1"/>
</dbReference>
<protein>
    <submittedName>
        <fullName evidence="10">Rsad2 protein</fullName>
    </submittedName>
</protein>
<dbReference type="InterPro" id="IPR051196">
    <property type="entry name" value="RSAD2/Viperin_antiviral"/>
</dbReference>
<dbReference type="PANTHER" id="PTHR21339:SF0">
    <property type="entry name" value="S-ADENOSYLMETHIONINE-DEPENDENT NUCLEOTIDE DEHYDRATASE RSAD2"/>
    <property type="match status" value="1"/>
</dbReference>
<dbReference type="InterPro" id="IPR027417">
    <property type="entry name" value="P-loop_NTPase"/>
</dbReference>
<dbReference type="SUPFAM" id="SSF102114">
    <property type="entry name" value="Radical SAM enzymes"/>
    <property type="match status" value="1"/>
</dbReference>
<keyword evidence="7" id="KW-0051">Antiviral defense</keyword>
<dbReference type="GO" id="GO:0051539">
    <property type="term" value="F:4 iron, 4 sulfur cluster binding"/>
    <property type="evidence" value="ECO:0007669"/>
    <property type="project" value="UniProtKB-KW"/>
</dbReference>
<dbReference type="SFLD" id="SFLDG01088">
    <property type="entry name" value="antiviral_proteins"/>
    <property type="match status" value="1"/>
</dbReference>
<dbReference type="InterPro" id="IPR013785">
    <property type="entry name" value="Aldolase_TIM"/>
</dbReference>
<name>A0A812R6H5_9DINO</name>
<dbReference type="AlphaFoldDB" id="A0A812R6H5"/>
<dbReference type="Gene3D" id="3.20.20.70">
    <property type="entry name" value="Aldolase class I"/>
    <property type="match status" value="1"/>
</dbReference>
<keyword evidence="5" id="KW-0408">Iron</keyword>
<comment type="cofactor">
    <cofactor evidence="1">
        <name>[4Fe-4S] cluster</name>
        <dbReference type="ChEBI" id="CHEBI:49883"/>
    </cofactor>
</comment>
<dbReference type="OrthoDB" id="549750at2759"/>
<keyword evidence="3" id="KW-0949">S-adenosyl-L-methionine</keyword>
<dbReference type="InterPro" id="IPR006638">
    <property type="entry name" value="Elp3/MiaA/NifB-like_rSAM"/>
</dbReference>
<dbReference type="InterPro" id="IPR007197">
    <property type="entry name" value="rSAM"/>
</dbReference>
<evidence type="ECO:0000256" key="8">
    <source>
        <dbReference type="SAM" id="Phobius"/>
    </source>
</evidence>
<dbReference type="PANTHER" id="PTHR21339">
    <property type="entry name" value="RADICAL S-ADENOSYL METHIONINE DOMAIN-CONTAINING PROTEIN 2"/>
    <property type="match status" value="1"/>
</dbReference>
<keyword evidence="8" id="KW-0472">Membrane</keyword>
<dbReference type="GO" id="GO:0051607">
    <property type="term" value="P:defense response to virus"/>
    <property type="evidence" value="ECO:0007669"/>
    <property type="project" value="UniProtKB-KW"/>
</dbReference>
<dbReference type="InterPro" id="IPR039430">
    <property type="entry name" value="Thymidylate_kin-like_dom"/>
</dbReference>
<evidence type="ECO:0000256" key="4">
    <source>
        <dbReference type="ARBA" id="ARBA00022723"/>
    </source>
</evidence>
<evidence type="ECO:0000256" key="7">
    <source>
        <dbReference type="ARBA" id="ARBA00023118"/>
    </source>
</evidence>
<feature type="domain" description="Radical SAM core" evidence="9">
    <location>
        <begin position="251"/>
        <end position="474"/>
    </location>
</feature>
<proteinExistence type="predicted"/>
<evidence type="ECO:0000256" key="6">
    <source>
        <dbReference type="ARBA" id="ARBA00023014"/>
    </source>
</evidence>
<dbReference type="SFLD" id="SFLDG01067">
    <property type="entry name" value="SPASM/twitch_domain_containing"/>
    <property type="match status" value="1"/>
</dbReference>
<feature type="transmembrane region" description="Helical" evidence="8">
    <location>
        <begin position="583"/>
        <end position="602"/>
    </location>
</feature>
<comment type="caution">
    <text evidence="10">The sequence shown here is derived from an EMBL/GenBank/DDBJ whole genome shotgun (WGS) entry which is preliminary data.</text>
</comment>
<dbReference type="NCBIfam" id="NF038283">
    <property type="entry name" value="viperin_w_prok"/>
    <property type="match status" value="1"/>
</dbReference>
<dbReference type="CDD" id="cd01335">
    <property type="entry name" value="Radical_SAM"/>
    <property type="match status" value="1"/>
</dbReference>
<organism evidence="10 11">
    <name type="scientific">Symbiodinium natans</name>
    <dbReference type="NCBI Taxonomy" id="878477"/>
    <lineage>
        <taxon>Eukaryota</taxon>
        <taxon>Sar</taxon>
        <taxon>Alveolata</taxon>
        <taxon>Dinophyceae</taxon>
        <taxon>Suessiales</taxon>
        <taxon>Symbiodiniaceae</taxon>
        <taxon>Symbiodinium</taxon>
    </lineage>
</organism>
<evidence type="ECO:0000313" key="11">
    <source>
        <dbReference type="Proteomes" id="UP000604046"/>
    </source>
</evidence>
<keyword evidence="8" id="KW-1133">Transmembrane helix</keyword>
<reference evidence="10" key="1">
    <citation type="submission" date="2021-02" db="EMBL/GenBank/DDBJ databases">
        <authorList>
            <person name="Dougan E. K."/>
            <person name="Rhodes N."/>
            <person name="Thang M."/>
            <person name="Chan C."/>
        </authorList>
    </citation>
    <scope>NUCLEOTIDE SEQUENCE</scope>
</reference>
<dbReference type="Gene3D" id="3.40.50.300">
    <property type="entry name" value="P-loop containing nucleotide triphosphate hydrolases"/>
    <property type="match status" value="1"/>
</dbReference>
<dbReference type="Pfam" id="PF04055">
    <property type="entry name" value="Radical_SAM"/>
    <property type="match status" value="1"/>
</dbReference>
<accession>A0A812R6H5</accession>
<keyword evidence="8" id="KW-0812">Transmembrane</keyword>
<gene>
    <name evidence="10" type="primary">Rsad2</name>
    <name evidence="10" type="ORF">SNAT2548_LOCUS22963</name>
</gene>
<sequence length="614" mass="68765">MPTVLQDMSKIAMFRSAEAACSVLEHDPRGREAVAIWHRLQVEAPTTQSTSPVLILEGADGVGKSTLARNLQQSLQALLLKTPPTELEHLRHHFDAADPQLRRAFYLLGNYVCAASLRQLEPTQPVLVDRFWPSSAAYALTYDFQCEHPEISRMPTDLADLLPFGRPVIFLVMTLPEEARSRRVRARPGAITSEEEALERHEAVRERLARAYSTLQLPEGQAMHFLDASGSEGDVLERALALVEAQVKNFHAMPVPLSVNWHYTRQCNYTCKFCFHTAKTSFFLPQTKEGMDEAKQCLRRLHWAGMQKLNFSGGEPFLHEKELAELCRFCKEELELQSVSIVSNGSKITEDWIRKNGTYVDILAISCDSFQEETNLKIGRGRGSHLQQLESIRKWCEEASIKFKVNTVVNALNVNEDMGSFIRQLKPVRWKVFQCLLLEGENAGEEALRNAQKLTVSSDDFKGFLARHSQIDCLVPEDNETMKDSYLILDEYMRFLNCTGGAKKPTESLRDVPVITALKGAGFDSKMFHTRLGVYDWTRQRAGCADGGDVEDLAGRARRLTPFRRTPCPLAARGNTLRSWGQVHIFAAAAAALAAAGLAAVVSNSRSSRILSAR</sequence>
<keyword evidence="11" id="KW-1185">Reference proteome</keyword>
<keyword evidence="6" id="KW-0411">Iron-sulfur</keyword>